<keyword evidence="2 4" id="KW-1133">Transmembrane helix</keyword>
<feature type="transmembrane region" description="Helical" evidence="4">
    <location>
        <begin position="198"/>
        <end position="223"/>
    </location>
</feature>
<gene>
    <name evidence="5" type="ORF">FSO04_43975</name>
</gene>
<feature type="transmembrane region" description="Helical" evidence="4">
    <location>
        <begin position="269"/>
        <end position="287"/>
    </location>
</feature>
<feature type="transmembrane region" description="Helical" evidence="4">
    <location>
        <begin position="104"/>
        <end position="126"/>
    </location>
</feature>
<dbReference type="AlphaFoldDB" id="A0A6N6W274"/>
<comment type="caution">
    <text evidence="5">The sequence shown here is derived from an EMBL/GenBank/DDBJ whole genome shotgun (WGS) entry which is preliminary data.</text>
</comment>
<evidence type="ECO:0000313" key="5">
    <source>
        <dbReference type="EMBL" id="KAE8753650.1"/>
    </source>
</evidence>
<evidence type="ECO:0000256" key="3">
    <source>
        <dbReference type="ARBA" id="ARBA00023136"/>
    </source>
</evidence>
<organism evidence="5 6">
    <name type="scientific">Paraburkholderia madseniana</name>
    <dbReference type="NCBI Taxonomy" id="2599607"/>
    <lineage>
        <taxon>Bacteria</taxon>
        <taxon>Pseudomonadati</taxon>
        <taxon>Pseudomonadota</taxon>
        <taxon>Betaproteobacteria</taxon>
        <taxon>Burkholderiales</taxon>
        <taxon>Burkholderiaceae</taxon>
        <taxon>Paraburkholderia</taxon>
    </lineage>
</organism>
<evidence type="ECO:0000256" key="1">
    <source>
        <dbReference type="ARBA" id="ARBA00022692"/>
    </source>
</evidence>
<dbReference type="InterPro" id="IPR036259">
    <property type="entry name" value="MFS_trans_sf"/>
</dbReference>
<dbReference type="Gene3D" id="1.20.1250.20">
    <property type="entry name" value="MFS general substrate transporter like domains"/>
    <property type="match status" value="1"/>
</dbReference>
<evidence type="ECO:0000256" key="2">
    <source>
        <dbReference type="ARBA" id="ARBA00022989"/>
    </source>
</evidence>
<dbReference type="SUPFAM" id="SSF103473">
    <property type="entry name" value="MFS general substrate transporter"/>
    <property type="match status" value="1"/>
</dbReference>
<dbReference type="Proteomes" id="UP000463700">
    <property type="component" value="Unassembled WGS sequence"/>
</dbReference>
<dbReference type="Pfam" id="PF07690">
    <property type="entry name" value="MFS_1"/>
    <property type="match status" value="1"/>
</dbReference>
<keyword evidence="3 4" id="KW-0472">Membrane</keyword>
<sequence length="396" mass="40807">MQSSQPAVMSRQNIVAALSIGSIALLMVGLQPILLGAMVDTRHASLQGVGIIAMSEIVALGIGVVLGDALLPIGRLRVITLLAALVISGLDVLTARLTGDTPLAAIRAAAGLGEGVLVWVATCVIVRSRAADRLAGIFLTVQTLAQAGVATVFARAVIAYGGWQGGFDMLGALALLPCVLLLRLPTTLKPLSHHASQPFAWSVTSAMPLLIAFVQMAALGSLWAYLEPIGQHAGLDAQAAQTAVSAVLFMQVVGGIVSAAAVRYVDNMLTLIVGAFVLALIPTGMLLLPSGHIASFIALCGVFGFAWLFLMPFHIGLALRLDRSGRVATLTPGVQLLGTAFGPLVSSLVVKGDDAGPVPFVTLGFAVGSIVVATAAQMLRRRSARVPGTLEKSNAH</sequence>
<feature type="transmembrane region" description="Helical" evidence="4">
    <location>
        <begin position="12"/>
        <end position="34"/>
    </location>
</feature>
<feature type="transmembrane region" description="Helical" evidence="4">
    <location>
        <begin position="293"/>
        <end position="315"/>
    </location>
</feature>
<feature type="transmembrane region" description="Helical" evidence="4">
    <location>
        <begin position="169"/>
        <end position="186"/>
    </location>
</feature>
<feature type="transmembrane region" description="Helical" evidence="4">
    <location>
        <begin position="138"/>
        <end position="163"/>
    </location>
</feature>
<dbReference type="InterPro" id="IPR011701">
    <property type="entry name" value="MFS"/>
</dbReference>
<dbReference type="EMBL" id="VOSW01000183">
    <property type="protein sequence ID" value="KAE8753650.1"/>
    <property type="molecule type" value="Genomic_DNA"/>
</dbReference>
<evidence type="ECO:0000256" key="4">
    <source>
        <dbReference type="SAM" id="Phobius"/>
    </source>
</evidence>
<dbReference type="OrthoDB" id="5995417at2"/>
<reference evidence="5 6" key="1">
    <citation type="journal article" date="2020" name="Int. J. Syst. Evol. Microbiol.">
        <title>Paraburkholderia madseniana sp. nov., a phenolic acid-degrading bacterium isolated from acidic forest soil.</title>
        <authorList>
            <person name="Wilhelm R.C."/>
            <person name="Murphy S.J.L."/>
            <person name="Feriancek N.M."/>
            <person name="Karasz D.C."/>
            <person name="DeRito C.M."/>
            <person name="Newman J.D."/>
            <person name="Buckley D.H."/>
        </authorList>
    </citation>
    <scope>NUCLEOTIDE SEQUENCE [LARGE SCALE GENOMIC DNA]</scope>
    <source>
        <strain evidence="5 6">RP11</strain>
    </source>
</reference>
<evidence type="ECO:0000313" key="6">
    <source>
        <dbReference type="Proteomes" id="UP000463700"/>
    </source>
</evidence>
<feature type="transmembrane region" description="Helical" evidence="4">
    <location>
        <begin position="356"/>
        <end position="376"/>
    </location>
</feature>
<feature type="transmembrane region" description="Helical" evidence="4">
    <location>
        <begin position="243"/>
        <end position="262"/>
    </location>
</feature>
<protein>
    <submittedName>
        <fullName evidence="5">MFS transporter</fullName>
    </submittedName>
</protein>
<feature type="transmembrane region" description="Helical" evidence="4">
    <location>
        <begin position="327"/>
        <end position="350"/>
    </location>
</feature>
<dbReference type="GO" id="GO:0022857">
    <property type="term" value="F:transmembrane transporter activity"/>
    <property type="evidence" value="ECO:0007669"/>
    <property type="project" value="InterPro"/>
</dbReference>
<proteinExistence type="predicted"/>
<keyword evidence="1 4" id="KW-0812">Transmembrane</keyword>
<feature type="transmembrane region" description="Helical" evidence="4">
    <location>
        <begin position="46"/>
        <end position="66"/>
    </location>
</feature>
<name>A0A6N6W274_9BURK</name>
<accession>A0A6N6W274</accession>
<feature type="transmembrane region" description="Helical" evidence="4">
    <location>
        <begin position="78"/>
        <end position="98"/>
    </location>
</feature>